<evidence type="ECO:0000313" key="3">
    <source>
        <dbReference type="Proteomes" id="UP000035350"/>
    </source>
</evidence>
<dbReference type="Proteomes" id="UP000035350">
    <property type="component" value="Unassembled WGS sequence"/>
</dbReference>
<dbReference type="AlphaFoldDB" id="A0A0G8C682"/>
<keyword evidence="1" id="KW-1133">Transmembrane helix</keyword>
<name>A0A0G8C682_9BACI</name>
<keyword evidence="1" id="KW-0472">Membrane</keyword>
<evidence type="ECO:0000313" key="2">
    <source>
        <dbReference type="EMBL" id="KKZ95368.1"/>
    </source>
</evidence>
<evidence type="ECO:0000256" key="1">
    <source>
        <dbReference type="SAM" id="Phobius"/>
    </source>
</evidence>
<protein>
    <submittedName>
        <fullName evidence="2">Uncharacterized protein</fullName>
    </submittedName>
</protein>
<proteinExistence type="predicted"/>
<accession>A0A0G8C682</accession>
<feature type="transmembrane region" description="Helical" evidence="1">
    <location>
        <begin position="12"/>
        <end position="32"/>
    </location>
</feature>
<reference evidence="3" key="2">
    <citation type="submission" date="2015-04" db="EMBL/GenBank/DDBJ databases">
        <title>Draft Genome Sequences of Eight Spore-Forming Food Isolates of Bacillus cereus Genome sequencing.</title>
        <authorList>
            <person name="Krawcyk A.O."/>
            <person name="de Jong A."/>
            <person name="Eijlander R.T."/>
            <person name="Berendsen E.M."/>
            <person name="Holsappel S."/>
            <person name="Wells-Bennik M."/>
            <person name="Kuipers O.P."/>
        </authorList>
    </citation>
    <scope>NUCLEOTIDE SEQUENCE [LARGE SCALE GENOMIC DNA]</scope>
    <source>
        <strain evidence="3">B4147</strain>
    </source>
</reference>
<comment type="caution">
    <text evidence="2">The sequence shown here is derived from an EMBL/GenBank/DDBJ whole genome shotgun (WGS) entry which is preliminary data.</text>
</comment>
<keyword evidence="1" id="KW-0812">Transmembrane</keyword>
<organism evidence="2 3">
    <name type="scientific">Bacillus wiedmannii</name>
    <dbReference type="NCBI Taxonomy" id="1890302"/>
    <lineage>
        <taxon>Bacteria</taxon>
        <taxon>Bacillati</taxon>
        <taxon>Bacillota</taxon>
        <taxon>Bacilli</taxon>
        <taxon>Bacillales</taxon>
        <taxon>Bacillaceae</taxon>
        <taxon>Bacillus</taxon>
        <taxon>Bacillus cereus group</taxon>
    </lineage>
</organism>
<dbReference type="EMBL" id="LCYN01000019">
    <property type="protein sequence ID" value="KKZ95368.1"/>
    <property type="molecule type" value="Genomic_DNA"/>
</dbReference>
<dbReference type="PATRIC" id="fig|1396.433.peg.2112"/>
<gene>
    <name evidence="2" type="ORF">B4147_3240</name>
</gene>
<reference evidence="2 3" key="1">
    <citation type="journal article" date="2015" name="Genome Announc.">
        <title>Next-Generation Whole-Genome Sequencing of Eight Strains of Bacillus cereus, Isolated from Food.</title>
        <authorList>
            <person name="Krawczyk A.O."/>
            <person name="de Jong A."/>
            <person name="Eijlander R.T."/>
            <person name="Berendsen E.M."/>
            <person name="Holsappel S."/>
            <person name="Wells-Bennik M.H."/>
            <person name="Kuipers O.P."/>
        </authorList>
    </citation>
    <scope>NUCLEOTIDE SEQUENCE [LARGE SCALE GENOMIC DNA]</scope>
    <source>
        <strain evidence="2 3">B4147</strain>
    </source>
</reference>
<sequence length="45" mass="5597">MHLGRVKYFNGWNIFWTCISYFAAIFIIYLYSRILMRYQILKDIN</sequence>